<dbReference type="Proteomes" id="UP001164250">
    <property type="component" value="Chromosome 12"/>
</dbReference>
<dbReference type="EMBL" id="CM047908">
    <property type="protein sequence ID" value="KAJ0082857.1"/>
    <property type="molecule type" value="Genomic_DNA"/>
</dbReference>
<accession>A0ACC1A7R2</accession>
<gene>
    <name evidence="1" type="ORF">Patl1_10956</name>
</gene>
<name>A0ACC1A7R2_9ROSI</name>
<sequence>MSNLNDMEVVGEDSILEKKLVGNGSDEVSNESNLPEKSFEVEINGNGPCSCAGKRIIMGEKKVVRVGLEKGMVLSRVDGSGPWEIWSVGPEVGLDSRILVACMKLNKVSPRFIPMWIKLNDIPFDMWSPRGLSHIAIEVDASRKMSEVVRVHMPSEGVDERPSVLLGWIINGSLPNVGYEECSAIRMKDARSNRRWVLMAIQ</sequence>
<comment type="caution">
    <text evidence="1">The sequence shown here is derived from an EMBL/GenBank/DDBJ whole genome shotgun (WGS) entry which is preliminary data.</text>
</comment>
<protein>
    <submittedName>
        <fullName evidence="1">Uncharacterized protein</fullName>
    </submittedName>
</protein>
<keyword evidence="2" id="KW-1185">Reference proteome</keyword>
<evidence type="ECO:0000313" key="1">
    <source>
        <dbReference type="EMBL" id="KAJ0082857.1"/>
    </source>
</evidence>
<evidence type="ECO:0000313" key="2">
    <source>
        <dbReference type="Proteomes" id="UP001164250"/>
    </source>
</evidence>
<reference evidence="2" key="1">
    <citation type="journal article" date="2023" name="G3 (Bethesda)">
        <title>Genome assembly and association tests identify interacting loci associated with vigor, precocity, and sex in interspecific pistachio rootstocks.</title>
        <authorList>
            <person name="Palmer W."/>
            <person name="Jacygrad E."/>
            <person name="Sagayaradj S."/>
            <person name="Cavanaugh K."/>
            <person name="Han R."/>
            <person name="Bertier L."/>
            <person name="Beede B."/>
            <person name="Kafkas S."/>
            <person name="Golino D."/>
            <person name="Preece J."/>
            <person name="Michelmore R."/>
        </authorList>
    </citation>
    <scope>NUCLEOTIDE SEQUENCE [LARGE SCALE GENOMIC DNA]</scope>
</reference>
<proteinExistence type="predicted"/>
<organism evidence="1 2">
    <name type="scientific">Pistacia atlantica</name>
    <dbReference type="NCBI Taxonomy" id="434234"/>
    <lineage>
        <taxon>Eukaryota</taxon>
        <taxon>Viridiplantae</taxon>
        <taxon>Streptophyta</taxon>
        <taxon>Embryophyta</taxon>
        <taxon>Tracheophyta</taxon>
        <taxon>Spermatophyta</taxon>
        <taxon>Magnoliopsida</taxon>
        <taxon>eudicotyledons</taxon>
        <taxon>Gunneridae</taxon>
        <taxon>Pentapetalae</taxon>
        <taxon>rosids</taxon>
        <taxon>malvids</taxon>
        <taxon>Sapindales</taxon>
        <taxon>Anacardiaceae</taxon>
        <taxon>Pistacia</taxon>
    </lineage>
</organism>